<reference evidence="2 3" key="1">
    <citation type="submission" date="2023-01" db="EMBL/GenBank/DDBJ databases">
        <title>Analysis of 21 Apiospora genomes using comparative genomics revels a genus with tremendous synthesis potential of carbohydrate active enzymes and secondary metabolites.</title>
        <authorList>
            <person name="Sorensen T."/>
        </authorList>
    </citation>
    <scope>NUCLEOTIDE SEQUENCE [LARGE SCALE GENOMIC DNA]</scope>
    <source>
        <strain evidence="2 3">CBS 117206</strain>
    </source>
</reference>
<feature type="region of interest" description="Disordered" evidence="1">
    <location>
        <begin position="217"/>
        <end position="240"/>
    </location>
</feature>
<proteinExistence type="predicted"/>
<evidence type="ECO:0000313" key="3">
    <source>
        <dbReference type="Proteomes" id="UP001392437"/>
    </source>
</evidence>
<sequence length="460" mass="50316">MDLSKQPQQNPQVYTTVGSIYNPSAAPLQPPTRRGRTVKWPPHHDLAATKSSLSALSLASQTRSPSTTTATRNILHYSPLQQNSERAVSPLTSTSDYLGASDYFARMPVTGPLSTHDAVGDQGDGDPEDDEDDAGDVAETLKSMSVKTLTNLASYPNPQQKHAQKVLSRARPTANTLATLRGARSDPVSVAGLLQSDGASEYQTRPITRPMFDSILSKGPGAPQPLTAGPPGPRRFKSSANELSSGQAMPAFQQPQVHLGNNTTSQVAEQRYSRPWASGRSTPFPQNFGVGSVKAVLKETERRRITDSLAAEQAAKYFPKGLPSDFDYLTRGVSPYWQEDYPLNRFSETKKCSQMRSEEDIEARRAKAVESWYAGSHMMGKSVAEARLEKNRRDLERTIGIQSGPPQIGRTVYPKLTVEEANRIPASEHSIPLISMAYQTLLDHPNFTNGSKLPRLPTCK</sequence>
<dbReference type="Proteomes" id="UP001392437">
    <property type="component" value="Unassembled WGS sequence"/>
</dbReference>
<feature type="region of interest" description="Disordered" evidence="1">
    <location>
        <begin position="263"/>
        <end position="283"/>
    </location>
</feature>
<name>A0AAW0QUR7_9PEZI</name>
<keyword evidence="3" id="KW-1185">Reference proteome</keyword>
<accession>A0AAW0QUR7</accession>
<comment type="caution">
    <text evidence="2">The sequence shown here is derived from an EMBL/GenBank/DDBJ whole genome shotgun (WGS) entry which is preliminary data.</text>
</comment>
<feature type="region of interest" description="Disordered" evidence="1">
    <location>
        <begin position="1"/>
        <end position="42"/>
    </location>
</feature>
<dbReference type="AlphaFoldDB" id="A0AAW0QUR7"/>
<gene>
    <name evidence="2" type="ORF">PG999_008195</name>
</gene>
<protein>
    <submittedName>
        <fullName evidence="2">Uncharacterized protein</fullName>
    </submittedName>
</protein>
<feature type="compositionally biased region" description="Polar residues" evidence="1">
    <location>
        <begin position="1"/>
        <end position="22"/>
    </location>
</feature>
<organism evidence="2 3">
    <name type="scientific">Apiospora kogelbergensis</name>
    <dbReference type="NCBI Taxonomy" id="1337665"/>
    <lineage>
        <taxon>Eukaryota</taxon>
        <taxon>Fungi</taxon>
        <taxon>Dikarya</taxon>
        <taxon>Ascomycota</taxon>
        <taxon>Pezizomycotina</taxon>
        <taxon>Sordariomycetes</taxon>
        <taxon>Xylariomycetidae</taxon>
        <taxon>Amphisphaeriales</taxon>
        <taxon>Apiosporaceae</taxon>
        <taxon>Apiospora</taxon>
    </lineage>
</organism>
<evidence type="ECO:0000313" key="2">
    <source>
        <dbReference type="EMBL" id="KAK8110058.1"/>
    </source>
</evidence>
<evidence type="ECO:0000256" key="1">
    <source>
        <dbReference type="SAM" id="MobiDB-lite"/>
    </source>
</evidence>
<feature type="compositionally biased region" description="Acidic residues" evidence="1">
    <location>
        <begin position="123"/>
        <end position="135"/>
    </location>
</feature>
<feature type="region of interest" description="Disordered" evidence="1">
    <location>
        <begin position="109"/>
        <end position="135"/>
    </location>
</feature>
<dbReference type="EMBL" id="JAQQWP010000007">
    <property type="protein sequence ID" value="KAK8110058.1"/>
    <property type="molecule type" value="Genomic_DNA"/>
</dbReference>